<keyword evidence="3" id="KW-1185">Reference proteome</keyword>
<proteinExistence type="predicted"/>
<dbReference type="AlphaFoldDB" id="A0A812TBB4"/>
<evidence type="ECO:0000256" key="1">
    <source>
        <dbReference type="SAM" id="Phobius"/>
    </source>
</evidence>
<dbReference type="SUPFAM" id="SSF103473">
    <property type="entry name" value="MFS general substrate transporter"/>
    <property type="match status" value="1"/>
</dbReference>
<dbReference type="EMBL" id="CAJNDS010002539">
    <property type="protein sequence ID" value="CAE7517767.1"/>
    <property type="molecule type" value="Genomic_DNA"/>
</dbReference>
<dbReference type="Proteomes" id="UP000604046">
    <property type="component" value="Unassembled WGS sequence"/>
</dbReference>
<comment type="caution">
    <text evidence="2">The sequence shown here is derived from an EMBL/GenBank/DDBJ whole genome shotgun (WGS) entry which is preliminary data.</text>
</comment>
<keyword evidence="1" id="KW-1133">Transmembrane helix</keyword>
<name>A0A812TBB4_9DINO</name>
<dbReference type="Gene3D" id="1.20.1250.20">
    <property type="entry name" value="MFS general substrate transporter like domains"/>
    <property type="match status" value="1"/>
</dbReference>
<dbReference type="OrthoDB" id="430773at2759"/>
<evidence type="ECO:0000313" key="3">
    <source>
        <dbReference type="Proteomes" id="UP000604046"/>
    </source>
</evidence>
<keyword evidence="1" id="KW-0812">Transmembrane</keyword>
<reference evidence="2" key="1">
    <citation type="submission" date="2021-02" db="EMBL/GenBank/DDBJ databases">
        <authorList>
            <person name="Dougan E. K."/>
            <person name="Rhodes N."/>
            <person name="Thang M."/>
            <person name="Chan C."/>
        </authorList>
    </citation>
    <scope>NUCLEOTIDE SEQUENCE</scope>
</reference>
<keyword evidence="1" id="KW-0472">Membrane</keyword>
<protein>
    <submittedName>
        <fullName evidence="2">TetA protein</fullName>
    </submittedName>
</protein>
<gene>
    <name evidence="2" type="primary">tetA</name>
    <name evidence="2" type="ORF">SNAT2548_LOCUS28981</name>
</gene>
<evidence type="ECO:0000313" key="2">
    <source>
        <dbReference type="EMBL" id="CAE7517767.1"/>
    </source>
</evidence>
<accession>A0A812TBB4</accession>
<dbReference type="InterPro" id="IPR036259">
    <property type="entry name" value="MFS_trans_sf"/>
</dbReference>
<organism evidence="2 3">
    <name type="scientific">Symbiodinium natans</name>
    <dbReference type="NCBI Taxonomy" id="878477"/>
    <lineage>
        <taxon>Eukaryota</taxon>
        <taxon>Sar</taxon>
        <taxon>Alveolata</taxon>
        <taxon>Dinophyceae</taxon>
        <taxon>Suessiales</taxon>
        <taxon>Symbiodiniaceae</taxon>
        <taxon>Symbiodinium</taxon>
    </lineage>
</organism>
<feature type="transmembrane region" description="Helical" evidence="1">
    <location>
        <begin position="6"/>
        <end position="39"/>
    </location>
</feature>
<sequence>MVLAYAGWIWFSLTGMCIVYIGQAVAGCTIATITSVLATDENRGAVMSMQQMAQALGRVVGPVILSALFEEDPRRPYICGAAAALVGGAVLATLQKSFRHRMAAETPAFIPSPPPWEKEVFTENDVEDLGRFLCELLTRNHYKWRDPDQRQRLKQQLERFFPPLLTDDNAQVAANEEGHKNFSSLNGQADPSASMSVGHFITRNTPGAAGNRRRFASKTATAPLRVDSLPADFSAARPRVMSKGWAGPC</sequence>